<dbReference type="InterPro" id="IPR029058">
    <property type="entry name" value="AB_hydrolase_fold"/>
</dbReference>
<keyword evidence="6" id="KW-0442">Lipid degradation</keyword>
<evidence type="ECO:0000256" key="6">
    <source>
        <dbReference type="ARBA" id="ARBA00022963"/>
    </source>
</evidence>
<dbReference type="Pfam" id="PF03583">
    <property type="entry name" value="LIP"/>
    <property type="match status" value="1"/>
</dbReference>
<evidence type="ECO:0000256" key="5">
    <source>
        <dbReference type="ARBA" id="ARBA00022801"/>
    </source>
</evidence>
<feature type="chain" id="PRO_5042276007" description="triacylglycerol lipase" evidence="12">
    <location>
        <begin position="23"/>
        <end position="468"/>
    </location>
</feature>
<dbReference type="Gene3D" id="3.40.50.1820">
    <property type="entry name" value="alpha/beta hydrolase"/>
    <property type="match status" value="1"/>
</dbReference>
<dbReference type="InterPro" id="IPR005152">
    <property type="entry name" value="Lipase_secreted"/>
</dbReference>
<evidence type="ECO:0000256" key="8">
    <source>
        <dbReference type="ARBA" id="ARBA00023098"/>
    </source>
</evidence>
<dbReference type="AlphaFoldDB" id="A0AAF0F1W6"/>
<organism evidence="13 14">
    <name type="scientific">Malassezia japonica</name>
    <dbReference type="NCBI Taxonomy" id="223818"/>
    <lineage>
        <taxon>Eukaryota</taxon>
        <taxon>Fungi</taxon>
        <taxon>Dikarya</taxon>
        <taxon>Basidiomycota</taxon>
        <taxon>Ustilaginomycotina</taxon>
        <taxon>Malasseziomycetes</taxon>
        <taxon>Malasseziales</taxon>
        <taxon>Malasseziaceae</taxon>
        <taxon>Malassezia</taxon>
    </lineage>
</organism>
<name>A0AAF0F1W6_9BASI</name>
<reference evidence="13" key="1">
    <citation type="submission" date="2023-03" db="EMBL/GenBank/DDBJ databases">
        <title>Mating type loci evolution in Malassezia.</title>
        <authorList>
            <person name="Coelho M.A."/>
        </authorList>
    </citation>
    <scope>NUCLEOTIDE SEQUENCE</scope>
    <source>
        <strain evidence="13">CBS 9431</strain>
    </source>
</reference>
<keyword evidence="14" id="KW-1185">Reference proteome</keyword>
<evidence type="ECO:0000256" key="10">
    <source>
        <dbReference type="ARBA" id="ARBA00047591"/>
    </source>
</evidence>
<dbReference type="EC" id="3.1.1.3" evidence="3"/>
<dbReference type="GO" id="GO:0004806">
    <property type="term" value="F:triacylglycerol lipase activity"/>
    <property type="evidence" value="ECO:0007669"/>
    <property type="project" value="UniProtKB-EC"/>
</dbReference>
<dbReference type="Gene3D" id="1.10.260.130">
    <property type="match status" value="1"/>
</dbReference>
<keyword evidence="7" id="KW-0843">Virulence</keyword>
<keyword evidence="5" id="KW-0378">Hydrolase</keyword>
<evidence type="ECO:0000256" key="12">
    <source>
        <dbReference type="SAM" id="SignalP"/>
    </source>
</evidence>
<evidence type="ECO:0000256" key="9">
    <source>
        <dbReference type="ARBA" id="ARBA00043986"/>
    </source>
</evidence>
<protein>
    <recommendedName>
        <fullName evidence="3">triacylglycerol lipase</fullName>
        <ecNumber evidence="3">3.1.1.3</ecNumber>
    </recommendedName>
</protein>
<evidence type="ECO:0000256" key="3">
    <source>
        <dbReference type="ARBA" id="ARBA00013279"/>
    </source>
</evidence>
<keyword evidence="8" id="KW-0443">Lipid metabolism</keyword>
<keyword evidence="12" id="KW-0732">Signal</keyword>
<dbReference type="EMBL" id="CP119960">
    <property type="protein sequence ID" value="WFD38904.1"/>
    <property type="molecule type" value="Genomic_DNA"/>
</dbReference>
<evidence type="ECO:0000256" key="4">
    <source>
        <dbReference type="ARBA" id="ARBA00022525"/>
    </source>
</evidence>
<dbReference type="PANTHER" id="PTHR34853">
    <property type="match status" value="1"/>
</dbReference>
<comment type="catalytic activity">
    <reaction evidence="11">
        <text>a monoacylglycerol + H2O = glycerol + a fatty acid + H(+)</text>
        <dbReference type="Rhea" id="RHEA:15245"/>
        <dbReference type="ChEBI" id="CHEBI:15377"/>
        <dbReference type="ChEBI" id="CHEBI:15378"/>
        <dbReference type="ChEBI" id="CHEBI:17408"/>
        <dbReference type="ChEBI" id="CHEBI:17754"/>
        <dbReference type="ChEBI" id="CHEBI:28868"/>
    </reaction>
</comment>
<dbReference type="GO" id="GO:0005576">
    <property type="term" value="C:extracellular region"/>
    <property type="evidence" value="ECO:0007669"/>
    <property type="project" value="UniProtKB-SubCell"/>
</dbReference>
<dbReference type="GeneID" id="85225519"/>
<dbReference type="SUPFAM" id="SSF53474">
    <property type="entry name" value="alpha/beta-Hydrolases"/>
    <property type="match status" value="1"/>
</dbReference>
<evidence type="ECO:0000256" key="11">
    <source>
        <dbReference type="ARBA" id="ARBA00048461"/>
    </source>
</evidence>
<comment type="subcellular location">
    <subcellularLocation>
        <location evidence="2">Secreted</location>
    </subcellularLocation>
</comment>
<evidence type="ECO:0000256" key="1">
    <source>
        <dbReference type="ARBA" id="ARBA00001024"/>
    </source>
</evidence>
<evidence type="ECO:0000313" key="14">
    <source>
        <dbReference type="Proteomes" id="UP001217754"/>
    </source>
</evidence>
<proteinExistence type="inferred from homology"/>
<feature type="signal peptide" evidence="12">
    <location>
        <begin position="1"/>
        <end position="22"/>
    </location>
</feature>
<comment type="catalytic activity">
    <reaction evidence="1">
        <text>a triacylglycerol + H2O = a diacylglycerol + a fatty acid + H(+)</text>
        <dbReference type="Rhea" id="RHEA:12044"/>
        <dbReference type="ChEBI" id="CHEBI:15377"/>
        <dbReference type="ChEBI" id="CHEBI:15378"/>
        <dbReference type="ChEBI" id="CHEBI:17855"/>
        <dbReference type="ChEBI" id="CHEBI:18035"/>
        <dbReference type="ChEBI" id="CHEBI:28868"/>
        <dbReference type="EC" id="3.1.1.3"/>
    </reaction>
</comment>
<comment type="similarity">
    <text evidence="9">Belongs to the AB hydrolase superfamily. Lipase family. Class Lip subfamily.</text>
</comment>
<dbReference type="RefSeq" id="XP_060121801.1">
    <property type="nucleotide sequence ID" value="XM_060265818.1"/>
</dbReference>
<dbReference type="PANTHER" id="PTHR34853:SF1">
    <property type="entry name" value="LIPASE 5"/>
    <property type="match status" value="1"/>
</dbReference>
<sequence>MFCHRLFFIVVAVLALASNAFARMSVARHLGVRAVQTPDDDSFYTPDGNWQNEAPGTILKTREVTIGQSGLLKYGVTGYQLLYRTNGVDQNTPSYTVTTVLVPDNYDKDKLVAANVYEDSASSSCAPSYSLQKGSKVFGNVAIAYQSLFFTTLLHQGWIVTVPDHEGPQSAFTSGRFEGHMVLDGIRATLNFDKLGLEKKAKVVGYGYSGGALATGWAASLQSQYAHEINVVGWSMGGTVANLNQWLNYIDNTTGAGFALASLWGLTSSYPQLAWVQQALTDKGRKLINAAKRHCMYVNLWSVGKQRIFDDSVFSGGSSFLSNPDVTKVLNKLQLGRYSKFVPIAPVFMFHAVHDEVVPFDMAIGTADAWCQQGAKVKFLSNTGAEMAHTNTELFNLPNVVFFMRDRFQGKNFGDDCQYPSVSNPEWDINVLGGTVSNFLQQVLDLIGGRIGSGDSILNSKLKQKETP</sequence>
<evidence type="ECO:0000256" key="7">
    <source>
        <dbReference type="ARBA" id="ARBA00023026"/>
    </source>
</evidence>
<keyword evidence="4" id="KW-0964">Secreted</keyword>
<gene>
    <name evidence="13" type="ORF">MJAP1_001870</name>
</gene>
<evidence type="ECO:0000256" key="2">
    <source>
        <dbReference type="ARBA" id="ARBA00004613"/>
    </source>
</evidence>
<comment type="catalytic activity">
    <reaction evidence="10">
        <text>a diacylglycerol + H2O = a monoacylglycerol + a fatty acid + H(+)</text>
        <dbReference type="Rhea" id="RHEA:32731"/>
        <dbReference type="ChEBI" id="CHEBI:15377"/>
        <dbReference type="ChEBI" id="CHEBI:15378"/>
        <dbReference type="ChEBI" id="CHEBI:17408"/>
        <dbReference type="ChEBI" id="CHEBI:18035"/>
        <dbReference type="ChEBI" id="CHEBI:28868"/>
    </reaction>
</comment>
<evidence type="ECO:0000313" key="13">
    <source>
        <dbReference type="EMBL" id="WFD38904.1"/>
    </source>
</evidence>
<dbReference type="PIRSF" id="PIRSF029171">
    <property type="entry name" value="Esterase_LipA"/>
    <property type="match status" value="1"/>
</dbReference>
<accession>A0AAF0F1W6</accession>
<dbReference type="Proteomes" id="UP001217754">
    <property type="component" value="Chromosome 3"/>
</dbReference>
<dbReference type="GO" id="GO:0016042">
    <property type="term" value="P:lipid catabolic process"/>
    <property type="evidence" value="ECO:0007669"/>
    <property type="project" value="UniProtKB-KW"/>
</dbReference>